<evidence type="ECO:0000256" key="3">
    <source>
        <dbReference type="ARBA" id="ARBA00022825"/>
    </source>
</evidence>
<proteinExistence type="predicted"/>
<dbReference type="Proteomes" id="UP001626550">
    <property type="component" value="Unassembled WGS sequence"/>
</dbReference>
<dbReference type="AlphaFoldDB" id="A0ABD2Q548"/>
<protein>
    <submittedName>
        <fullName evidence="5">Proprotein convertase subtilisin kexin type</fullName>
    </submittedName>
</protein>
<dbReference type="PANTHER" id="PTHR42884:SF14">
    <property type="entry name" value="NEUROENDOCRINE CONVERTASE 1"/>
    <property type="match status" value="1"/>
</dbReference>
<dbReference type="GO" id="GO:0008236">
    <property type="term" value="F:serine-type peptidase activity"/>
    <property type="evidence" value="ECO:0007669"/>
    <property type="project" value="UniProtKB-KW"/>
</dbReference>
<dbReference type="SUPFAM" id="SSF49785">
    <property type="entry name" value="Galactose-binding domain-like"/>
    <property type="match status" value="1"/>
</dbReference>
<keyword evidence="2" id="KW-0378">Hydrolase</keyword>
<keyword evidence="3" id="KW-0720">Serine protease</keyword>
<feature type="domain" description="P/Homo B" evidence="4">
    <location>
        <begin position="78"/>
        <end position="242"/>
    </location>
</feature>
<dbReference type="GO" id="GO:0006508">
    <property type="term" value="P:proteolysis"/>
    <property type="evidence" value="ECO:0007669"/>
    <property type="project" value="UniProtKB-KW"/>
</dbReference>
<comment type="caution">
    <text evidence="5">The sequence shown here is derived from an EMBL/GenBank/DDBJ whole genome shotgun (WGS) entry which is preliminary data.</text>
</comment>
<evidence type="ECO:0000313" key="6">
    <source>
        <dbReference type="Proteomes" id="UP001626550"/>
    </source>
</evidence>
<dbReference type="PANTHER" id="PTHR42884">
    <property type="entry name" value="PROPROTEIN CONVERTASE SUBTILISIN/KEXIN-RELATED"/>
    <property type="match status" value="1"/>
</dbReference>
<keyword evidence="1" id="KW-0645">Protease</keyword>
<evidence type="ECO:0000256" key="1">
    <source>
        <dbReference type="ARBA" id="ARBA00022670"/>
    </source>
</evidence>
<evidence type="ECO:0000313" key="5">
    <source>
        <dbReference type="EMBL" id="KAL3314347.1"/>
    </source>
</evidence>
<dbReference type="PROSITE" id="PS51829">
    <property type="entry name" value="P_HOMO_B"/>
    <property type="match status" value="1"/>
</dbReference>
<dbReference type="Pfam" id="PF01483">
    <property type="entry name" value="P_proprotein"/>
    <property type="match status" value="1"/>
</dbReference>
<keyword evidence="6" id="KW-1185">Reference proteome</keyword>
<evidence type="ECO:0000256" key="2">
    <source>
        <dbReference type="ARBA" id="ARBA00022801"/>
    </source>
</evidence>
<name>A0ABD2Q548_9PLAT</name>
<evidence type="ECO:0000259" key="4">
    <source>
        <dbReference type="PROSITE" id="PS51829"/>
    </source>
</evidence>
<organism evidence="5 6">
    <name type="scientific">Cichlidogyrus casuarinus</name>
    <dbReference type="NCBI Taxonomy" id="1844966"/>
    <lineage>
        <taxon>Eukaryota</taxon>
        <taxon>Metazoa</taxon>
        <taxon>Spiralia</taxon>
        <taxon>Lophotrochozoa</taxon>
        <taxon>Platyhelminthes</taxon>
        <taxon>Monogenea</taxon>
        <taxon>Monopisthocotylea</taxon>
        <taxon>Dactylogyridea</taxon>
        <taxon>Ancyrocephalidae</taxon>
        <taxon>Cichlidogyrus</taxon>
    </lineage>
</organism>
<dbReference type="EMBL" id="JBJKFK010001024">
    <property type="protein sequence ID" value="KAL3314347.1"/>
    <property type="molecule type" value="Genomic_DNA"/>
</dbReference>
<gene>
    <name evidence="5" type="primary">PCSK5_1</name>
    <name evidence="5" type="ORF">Ciccas_007037</name>
</gene>
<dbReference type="Gene3D" id="2.60.120.260">
    <property type="entry name" value="Galactose-binding domain-like"/>
    <property type="match status" value="1"/>
</dbReference>
<dbReference type="InterPro" id="IPR008979">
    <property type="entry name" value="Galactose-bd-like_sf"/>
</dbReference>
<dbReference type="InterPro" id="IPR002884">
    <property type="entry name" value="P_dom"/>
</dbReference>
<sequence>MARSSRLSQQSSQLCWQVNGAGIAVSHSFGFGVLDCARAVRLAKAWTNVGVLCVAESTWGEEIGEIAFKSYDDNQLYVPFEWPIFKKEMLQVVNKKPFITRHHTSTIIFDLVSLRGKQMFSHQQQDEASKLDGDCEPESLEQVVLTIQIVHPCRGALTVWMESPQGTVAVLLFSRPKDTYTGLFKLRLKSYHFWEEVPDGRWLVHVTDAGECNPSVFVDDQAGEARGFVQFAKLHFYGSSRESNGWHRNKQLLYPLESRVSKKVKSTRRAKILTKVEIEEIRDETKWWSLHEKPPPL</sequence>
<accession>A0ABD2Q548</accession>
<reference evidence="5 6" key="1">
    <citation type="submission" date="2024-11" db="EMBL/GenBank/DDBJ databases">
        <title>Adaptive evolution of stress response genes in parasites aligns with host niche diversity.</title>
        <authorList>
            <person name="Hahn C."/>
            <person name="Resl P."/>
        </authorList>
    </citation>
    <scope>NUCLEOTIDE SEQUENCE [LARGE SCALE GENOMIC DNA]</scope>
    <source>
        <strain evidence="5">EGGRZ-B1_66</strain>
        <tissue evidence="5">Body</tissue>
    </source>
</reference>